<accession>A0A1W0A0Y5</accession>
<protein>
    <recommendedName>
        <fullName evidence="6">N-acetyltransferase domain-containing protein</fullName>
    </recommendedName>
</protein>
<gene>
    <name evidence="7" type="ORF">THRCLA_03781</name>
</gene>
<evidence type="ECO:0000256" key="4">
    <source>
        <dbReference type="ARBA" id="ARBA00022737"/>
    </source>
</evidence>
<comment type="caution">
    <text evidence="7">The sequence shown here is derived from an EMBL/GenBank/DDBJ whole genome shotgun (WGS) entry which is preliminary data.</text>
</comment>
<evidence type="ECO:0000256" key="2">
    <source>
        <dbReference type="ARBA" id="ARBA00022490"/>
    </source>
</evidence>
<dbReference type="SMART" id="SM00320">
    <property type="entry name" value="WD40"/>
    <property type="match status" value="3"/>
</dbReference>
<keyword evidence="3" id="KW-0853">WD repeat</keyword>
<feature type="domain" description="N-acetyltransferase" evidence="6">
    <location>
        <begin position="869"/>
        <end position="1017"/>
    </location>
</feature>
<dbReference type="SUPFAM" id="SSF50978">
    <property type="entry name" value="WD40 repeat-like"/>
    <property type="match status" value="1"/>
</dbReference>
<dbReference type="CDD" id="cd04301">
    <property type="entry name" value="NAT_SF"/>
    <property type="match status" value="1"/>
</dbReference>
<dbReference type="InterPro" id="IPR036322">
    <property type="entry name" value="WD40_repeat_dom_sf"/>
</dbReference>
<name>A0A1W0A0Y5_9STRA</name>
<dbReference type="Gene3D" id="2.130.10.10">
    <property type="entry name" value="YVTN repeat-like/Quinoprotein amine dehydrogenase"/>
    <property type="match status" value="2"/>
</dbReference>
<dbReference type="GO" id="GO:0016747">
    <property type="term" value="F:acyltransferase activity, transferring groups other than amino-acyl groups"/>
    <property type="evidence" value="ECO:0007669"/>
    <property type="project" value="InterPro"/>
</dbReference>
<evidence type="ECO:0000256" key="3">
    <source>
        <dbReference type="ARBA" id="ARBA00022574"/>
    </source>
</evidence>
<dbReference type="GO" id="GO:0045504">
    <property type="term" value="F:dynein heavy chain binding"/>
    <property type="evidence" value="ECO:0007669"/>
    <property type="project" value="TreeGrafter"/>
</dbReference>
<feature type="region of interest" description="Disordered" evidence="5">
    <location>
        <begin position="725"/>
        <end position="754"/>
    </location>
</feature>
<dbReference type="Pfam" id="PF00583">
    <property type="entry name" value="Acetyltransf_1"/>
    <property type="match status" value="1"/>
</dbReference>
<dbReference type="PANTHER" id="PTHR12442:SF5">
    <property type="entry name" value="DYNEIN AXONEMAL INTERMEDIATE CHAIN 3"/>
    <property type="match status" value="1"/>
</dbReference>
<evidence type="ECO:0000313" key="7">
    <source>
        <dbReference type="EMBL" id="OQS03935.1"/>
    </source>
</evidence>
<feature type="compositionally biased region" description="Low complexity" evidence="5">
    <location>
        <begin position="727"/>
        <end position="754"/>
    </location>
</feature>
<keyword evidence="8" id="KW-1185">Reference proteome</keyword>
<dbReference type="GO" id="GO:0045503">
    <property type="term" value="F:dynein light chain binding"/>
    <property type="evidence" value="ECO:0007669"/>
    <property type="project" value="TreeGrafter"/>
</dbReference>
<dbReference type="InterPro" id="IPR016181">
    <property type="entry name" value="Acyl_CoA_acyltransferase"/>
</dbReference>
<dbReference type="Gene3D" id="3.40.630.30">
    <property type="match status" value="1"/>
</dbReference>
<keyword evidence="2" id="KW-0963">Cytoplasm</keyword>
<proteinExistence type="predicted"/>
<dbReference type="Proteomes" id="UP000243217">
    <property type="component" value="Unassembled WGS sequence"/>
</dbReference>
<dbReference type="GO" id="GO:0060294">
    <property type="term" value="P:cilium movement involved in cell motility"/>
    <property type="evidence" value="ECO:0007669"/>
    <property type="project" value="TreeGrafter"/>
</dbReference>
<reference evidence="7 8" key="1">
    <citation type="journal article" date="2014" name="Genome Biol. Evol.">
        <title>The secreted proteins of Achlya hypogyna and Thraustotheca clavata identify the ancestral oomycete secretome and reveal gene acquisitions by horizontal gene transfer.</title>
        <authorList>
            <person name="Misner I."/>
            <person name="Blouin N."/>
            <person name="Leonard G."/>
            <person name="Richards T.A."/>
            <person name="Lane C.E."/>
        </authorList>
    </citation>
    <scope>NUCLEOTIDE SEQUENCE [LARGE SCALE GENOMIC DNA]</scope>
    <source>
        <strain evidence="7 8">ATCC 34112</strain>
    </source>
</reference>
<dbReference type="PANTHER" id="PTHR12442">
    <property type="entry name" value="DYNEIN INTERMEDIATE CHAIN"/>
    <property type="match status" value="1"/>
</dbReference>
<dbReference type="OrthoDB" id="366230at2759"/>
<dbReference type="SUPFAM" id="SSF55729">
    <property type="entry name" value="Acyl-CoA N-acyltransferases (Nat)"/>
    <property type="match status" value="1"/>
</dbReference>
<dbReference type="InterPro" id="IPR015943">
    <property type="entry name" value="WD40/YVTN_repeat-like_dom_sf"/>
</dbReference>
<dbReference type="InterPro" id="IPR050687">
    <property type="entry name" value="Dynein_IC"/>
</dbReference>
<evidence type="ECO:0000259" key="6">
    <source>
        <dbReference type="PROSITE" id="PS51186"/>
    </source>
</evidence>
<dbReference type="PROSITE" id="PS51186">
    <property type="entry name" value="GNAT"/>
    <property type="match status" value="1"/>
</dbReference>
<dbReference type="AlphaFoldDB" id="A0A1W0A0Y5"/>
<evidence type="ECO:0000256" key="5">
    <source>
        <dbReference type="SAM" id="MobiDB-lite"/>
    </source>
</evidence>
<evidence type="ECO:0000256" key="1">
    <source>
        <dbReference type="ARBA" id="ARBA00004496"/>
    </source>
</evidence>
<dbReference type="EMBL" id="JNBS01000715">
    <property type="protein sequence ID" value="OQS03935.1"/>
    <property type="molecule type" value="Genomic_DNA"/>
</dbReference>
<evidence type="ECO:0000313" key="8">
    <source>
        <dbReference type="Proteomes" id="UP000243217"/>
    </source>
</evidence>
<comment type="subcellular location">
    <subcellularLocation>
        <location evidence="1">Cytoplasm</location>
    </subcellularLocation>
</comment>
<keyword evidence="4" id="KW-0677">Repeat</keyword>
<dbReference type="GO" id="GO:0036159">
    <property type="term" value="P:inner dynein arm assembly"/>
    <property type="evidence" value="ECO:0007669"/>
    <property type="project" value="TreeGrafter"/>
</dbReference>
<dbReference type="InterPro" id="IPR000182">
    <property type="entry name" value="GNAT_dom"/>
</dbReference>
<dbReference type="STRING" id="74557.A0A1W0A0Y5"/>
<sequence>MTEKQPPPTGTKPLMISMREMDTLGLKTGPALKDTIDFKVFERQKILDEIQQVGFMCPFHEHRAEIAKLEIPQLLLVADRDEIYGENWFVCVRQAAYEAQMAIINERFKAQEDSAAADAKSSENDKANELLEIQYEDKPIIAKPWESLSSDESQWQVRHLTVTAGRPVLTMSITRRVEEFNADYKFSDRDADQCFVECRQHKDPNYDLSRLEQDIGLQGIPDLIDNGTQTSWFRAVNSALQYQPIKASVESRERELQSSKILSFLANVLPSMEEALQQNETLDIFLDPLHTIMEEDTGGQHKAENSIKELRTFTDLIYSKNKTLSSIDWHPKKNGVIAVAAATNASFSKRENATDRVDGSYVLIWNFADLIHPQLMIEAPHDVMAIRFNPTQPGIIAGGLFNGQVCVWDISKAEAQVNKKKQKGAHASEETTKAIPPVKPMHTSYIDLSHRRSVADLVWLPAGMEITNRGHLITTTDTVSHQFLTVAGDGQVCFWDLRFKDPKYRMANHNRIKAEKAQMKALKDSKDAAPVEVLFTPLYSITLTKVDGAGELGLKCICMEKVKEDQPSSRFFCGTEEGEFILADWRPHASKDEDGPSNNSEDSVEYVQWACHDHFRTTASMSRSPYFPNIVLTVSEANFHIWNVAHSGPSSTNSPIFISPFSLAPLMCGCFSPTRPGVIYIGKADGVLEVWDLLDQSHRASFSSSIAACSLTTLEFRQASAPSVPVAQSTTSTTTGANTSKTQATTTNASANQAPKQQLLAVGDVNGNLHILEIPRTLSRGSTGERQVIESYFKREIARVKAVAEYADTAMRVANVIANIAAPISTPSAPTKPSNPAETEEELFKKMEKEFRQELNIDDKWSLPVAMTIEYAQYATEEELVEIMSLFDKDLSEPYSVYTYRYFLYSWPELCILARSNGAIVGAIVCRLEQTQGLTKGYIAMLAVEKSYRKHGIGSTLVKKAIDQMIVMKCDEIVLETEITNVAAIRLYQNLGFVKDERLLKYYLNGVDAFRLKLWMH</sequence>
<dbReference type="GO" id="GO:0036156">
    <property type="term" value="C:inner dynein arm"/>
    <property type="evidence" value="ECO:0007669"/>
    <property type="project" value="TreeGrafter"/>
</dbReference>
<dbReference type="InterPro" id="IPR001680">
    <property type="entry name" value="WD40_rpt"/>
</dbReference>
<organism evidence="7 8">
    <name type="scientific">Thraustotheca clavata</name>
    <dbReference type="NCBI Taxonomy" id="74557"/>
    <lineage>
        <taxon>Eukaryota</taxon>
        <taxon>Sar</taxon>
        <taxon>Stramenopiles</taxon>
        <taxon>Oomycota</taxon>
        <taxon>Saprolegniomycetes</taxon>
        <taxon>Saprolegniales</taxon>
        <taxon>Achlyaceae</taxon>
        <taxon>Thraustotheca</taxon>
    </lineage>
</organism>